<dbReference type="Proteomes" id="UP001596053">
    <property type="component" value="Unassembled WGS sequence"/>
</dbReference>
<dbReference type="RefSeq" id="WP_377800977.1">
    <property type="nucleotide sequence ID" value="NZ_JBHSLW010000049.1"/>
</dbReference>
<proteinExistence type="predicted"/>
<accession>A0ABW0IZT5</accession>
<comment type="caution">
    <text evidence="1">The sequence shown here is derived from an EMBL/GenBank/DDBJ whole genome shotgun (WGS) entry which is preliminary data.</text>
</comment>
<keyword evidence="2" id="KW-1185">Reference proteome</keyword>
<sequence length="472" mass="53131">MGRPPKQGNDIYRSGHQNFTYNYNNERLFDTRTLLEHLESEKLEVEQHTFQVSKILSICDLDHEFDWPTILQAVHQLHPQPLAAGRGTAVVAPIWLAPVVIVVFPNNDCRVVLGHDHVQVARLLGADSLGVNFVRNVNMEHYQIPLLPVVPEHLKSDPRIQIVTRPVPLQKRKLENPGNSDNTDRLTVAHAIQLLRAQLMFEESGYLIAQARAELEKRNLAPNSWGSFDNLVKTLPPHVVGLNKPKKIKDAFRSDPDMDKRKDPAAWANKLKWLQNDILWLAAAHRQSQLMQKAPHFMEEELEYGPEYKDREEFLTKAALKAAKKKDGEATYLLGLTRIAMLSAVNPADLWLSWKSKRHELEFAAAMGCLSNLQPALLKPAAAQAAIEIRERARTAPASCTEDQFVAVMLIDRLEKTCRLDEFMAAAHLAMRNREPVRIRLADTTLPSGLIVEPISELLSGVMSCDAEAAAL</sequence>
<name>A0ABW0IZT5_9HYPH</name>
<protein>
    <submittedName>
        <fullName evidence="1">Uncharacterized protein</fullName>
    </submittedName>
</protein>
<dbReference type="EMBL" id="JBHSLW010000049">
    <property type="protein sequence ID" value="MFC5422738.1"/>
    <property type="molecule type" value="Genomic_DNA"/>
</dbReference>
<organism evidence="1 2">
    <name type="scientific">Bosea eneae</name>
    <dbReference type="NCBI Taxonomy" id="151454"/>
    <lineage>
        <taxon>Bacteria</taxon>
        <taxon>Pseudomonadati</taxon>
        <taxon>Pseudomonadota</taxon>
        <taxon>Alphaproteobacteria</taxon>
        <taxon>Hyphomicrobiales</taxon>
        <taxon>Boseaceae</taxon>
        <taxon>Bosea</taxon>
    </lineage>
</organism>
<evidence type="ECO:0000313" key="1">
    <source>
        <dbReference type="EMBL" id="MFC5422738.1"/>
    </source>
</evidence>
<evidence type="ECO:0000313" key="2">
    <source>
        <dbReference type="Proteomes" id="UP001596053"/>
    </source>
</evidence>
<reference evidence="2" key="1">
    <citation type="journal article" date="2019" name="Int. J. Syst. Evol. Microbiol.">
        <title>The Global Catalogue of Microorganisms (GCM) 10K type strain sequencing project: providing services to taxonomists for standard genome sequencing and annotation.</title>
        <authorList>
            <consortium name="The Broad Institute Genomics Platform"/>
            <consortium name="The Broad Institute Genome Sequencing Center for Infectious Disease"/>
            <person name="Wu L."/>
            <person name="Ma J."/>
        </authorList>
    </citation>
    <scope>NUCLEOTIDE SEQUENCE [LARGE SCALE GENOMIC DNA]</scope>
    <source>
        <strain evidence="2">NCAIM B.01391</strain>
    </source>
</reference>
<gene>
    <name evidence="1" type="ORF">ACFPOB_24560</name>
</gene>